<evidence type="ECO:0000313" key="3">
    <source>
        <dbReference type="EMBL" id="KAL3684065.1"/>
    </source>
</evidence>
<reference evidence="3 4" key="1">
    <citation type="submission" date="2024-09" db="EMBL/GenBank/DDBJ databases">
        <title>Chromosome-scale assembly of Riccia sorocarpa.</title>
        <authorList>
            <person name="Paukszto L."/>
        </authorList>
    </citation>
    <scope>NUCLEOTIDE SEQUENCE [LARGE SCALE GENOMIC DNA]</scope>
    <source>
        <strain evidence="3">LP-2024</strain>
        <tissue evidence="3">Aerial parts of the thallus</tissue>
    </source>
</reference>
<accession>A0ABD3H0W7</accession>
<organism evidence="3 4">
    <name type="scientific">Riccia sorocarpa</name>
    <dbReference type="NCBI Taxonomy" id="122646"/>
    <lineage>
        <taxon>Eukaryota</taxon>
        <taxon>Viridiplantae</taxon>
        <taxon>Streptophyta</taxon>
        <taxon>Embryophyta</taxon>
        <taxon>Marchantiophyta</taxon>
        <taxon>Marchantiopsida</taxon>
        <taxon>Marchantiidae</taxon>
        <taxon>Marchantiales</taxon>
        <taxon>Ricciaceae</taxon>
        <taxon>Riccia</taxon>
    </lineage>
</organism>
<protein>
    <submittedName>
        <fullName evidence="3">Uncharacterized protein</fullName>
    </submittedName>
</protein>
<feature type="coiled-coil region" evidence="1">
    <location>
        <begin position="163"/>
        <end position="193"/>
    </location>
</feature>
<proteinExistence type="predicted"/>
<dbReference type="Proteomes" id="UP001633002">
    <property type="component" value="Unassembled WGS sequence"/>
</dbReference>
<sequence>MKRAARNRITLKPKVEKPASKLVEKAKQRATPKKKPECRLLQVSITVGIVGEDISTETFDTLQVFVEKRAAVGLIALERGDATLQLHVQGVMAVESTSGRQIKSDLHVAIGWDTCCPDRAESVWRLATAPESTTLRDIDETFYGIKPSERYHTIHPMESILQHAREKEDAQEAEDLEKQLQDLETRIHTMAVSGSGMKLGNEKRIEHNSHGTRLQAVAKDASGKGPRHGETTIGGSRAKHSSKKLVTSLPTKSLTAAALPCTSRSQKLKRKAKSSSGIEPAIAWFDRAGDMRTTHIKSSQEPDVREHKDEIELGDYIPLVRDLDEEE</sequence>
<feature type="region of interest" description="Disordered" evidence="2">
    <location>
        <begin position="218"/>
        <end position="248"/>
    </location>
</feature>
<evidence type="ECO:0000256" key="1">
    <source>
        <dbReference type="SAM" id="Coils"/>
    </source>
</evidence>
<keyword evidence="4" id="KW-1185">Reference proteome</keyword>
<comment type="caution">
    <text evidence="3">The sequence shown here is derived from an EMBL/GenBank/DDBJ whole genome shotgun (WGS) entry which is preliminary data.</text>
</comment>
<dbReference type="EMBL" id="JBJQOH010000006">
    <property type="protein sequence ID" value="KAL3684065.1"/>
    <property type="molecule type" value="Genomic_DNA"/>
</dbReference>
<evidence type="ECO:0000313" key="4">
    <source>
        <dbReference type="Proteomes" id="UP001633002"/>
    </source>
</evidence>
<name>A0ABD3H0W7_9MARC</name>
<gene>
    <name evidence="3" type="ORF">R1sor_002087</name>
</gene>
<evidence type="ECO:0000256" key="2">
    <source>
        <dbReference type="SAM" id="MobiDB-lite"/>
    </source>
</evidence>
<dbReference type="AlphaFoldDB" id="A0ABD3H0W7"/>
<keyword evidence="1" id="KW-0175">Coiled coil</keyword>